<sequence>MQFVHSFHFTPNHTLKRLILSWQNTQSSSSPPPPLLFSAKHDELVSLLNTVESSPFRFTTLKKLRSIVEIRDETKSDFIRFNGVEILARIIVKILINVLDFVCSKGTKRRSTFCRKGRSEAPCVNDFQENGKDYFRLQLEFLASRLRHRFFKSLLELVSDEICSKASSCALEFLIEILETSKKSRFKVIESNTVCVLIELLPDLNRSKSEKILFLIK</sequence>
<accession>A0AAV5M9B1</accession>
<evidence type="ECO:0000313" key="3">
    <source>
        <dbReference type="Proteomes" id="UP001054252"/>
    </source>
</evidence>
<reference evidence="2 3" key="1">
    <citation type="journal article" date="2021" name="Commun. Biol.">
        <title>The genome of Shorea leprosula (Dipterocarpaceae) highlights the ecological relevance of drought in aseasonal tropical rainforests.</title>
        <authorList>
            <person name="Ng K.K.S."/>
            <person name="Kobayashi M.J."/>
            <person name="Fawcett J.A."/>
            <person name="Hatakeyama M."/>
            <person name="Paape T."/>
            <person name="Ng C.H."/>
            <person name="Ang C.C."/>
            <person name="Tnah L.H."/>
            <person name="Lee C.T."/>
            <person name="Nishiyama T."/>
            <person name="Sese J."/>
            <person name="O'Brien M.J."/>
            <person name="Copetti D."/>
            <person name="Mohd Noor M.I."/>
            <person name="Ong R.C."/>
            <person name="Putra M."/>
            <person name="Sireger I.Z."/>
            <person name="Indrioko S."/>
            <person name="Kosugi Y."/>
            <person name="Izuno A."/>
            <person name="Isagi Y."/>
            <person name="Lee S.L."/>
            <person name="Shimizu K.K."/>
        </authorList>
    </citation>
    <scope>NUCLEOTIDE SEQUENCE [LARGE SCALE GENOMIC DNA]</scope>
    <source>
        <strain evidence="2">214</strain>
    </source>
</reference>
<dbReference type="SUPFAM" id="SSF48371">
    <property type="entry name" value="ARM repeat"/>
    <property type="match status" value="1"/>
</dbReference>
<dbReference type="InterPro" id="IPR016024">
    <property type="entry name" value="ARM-type_fold"/>
</dbReference>
<evidence type="ECO:0000256" key="1">
    <source>
        <dbReference type="RuleBase" id="RU369093"/>
    </source>
</evidence>
<name>A0AAV5M9B1_9ROSI</name>
<evidence type="ECO:0000313" key="2">
    <source>
        <dbReference type="EMBL" id="GKV46125.1"/>
    </source>
</evidence>
<dbReference type="EC" id="2.3.2.27" evidence="1"/>
<keyword evidence="1" id="KW-0808">Transferase</keyword>
<comment type="function">
    <text evidence="1">Functions as an E3 ubiquitin ligase.</text>
</comment>
<gene>
    <name evidence="2" type="ORF">SLEP1_g53132</name>
</gene>
<keyword evidence="1" id="KW-0833">Ubl conjugation pathway</keyword>
<dbReference type="Proteomes" id="UP001054252">
    <property type="component" value="Unassembled WGS sequence"/>
</dbReference>
<keyword evidence="3" id="KW-1185">Reference proteome</keyword>
<dbReference type="AlphaFoldDB" id="A0AAV5M9B1"/>
<organism evidence="2 3">
    <name type="scientific">Rubroshorea leprosula</name>
    <dbReference type="NCBI Taxonomy" id="152421"/>
    <lineage>
        <taxon>Eukaryota</taxon>
        <taxon>Viridiplantae</taxon>
        <taxon>Streptophyta</taxon>
        <taxon>Embryophyta</taxon>
        <taxon>Tracheophyta</taxon>
        <taxon>Spermatophyta</taxon>
        <taxon>Magnoliopsida</taxon>
        <taxon>eudicotyledons</taxon>
        <taxon>Gunneridae</taxon>
        <taxon>Pentapetalae</taxon>
        <taxon>rosids</taxon>
        <taxon>malvids</taxon>
        <taxon>Malvales</taxon>
        <taxon>Dipterocarpaceae</taxon>
        <taxon>Rubroshorea</taxon>
    </lineage>
</organism>
<proteinExistence type="predicted"/>
<dbReference type="PANTHER" id="PTHR22849:SF23">
    <property type="entry name" value="U-BOX DOMAIN-CONTAINING PROTEIN"/>
    <property type="match status" value="1"/>
</dbReference>
<dbReference type="EMBL" id="BPVZ01000203">
    <property type="protein sequence ID" value="GKV46125.1"/>
    <property type="molecule type" value="Genomic_DNA"/>
</dbReference>
<dbReference type="GO" id="GO:0061630">
    <property type="term" value="F:ubiquitin protein ligase activity"/>
    <property type="evidence" value="ECO:0007669"/>
    <property type="project" value="UniProtKB-UniRule"/>
</dbReference>
<comment type="catalytic activity">
    <reaction evidence="1">
        <text>S-ubiquitinyl-[E2 ubiquitin-conjugating enzyme]-L-cysteine + [acceptor protein]-L-lysine = [E2 ubiquitin-conjugating enzyme]-L-cysteine + N(6)-ubiquitinyl-[acceptor protein]-L-lysine.</text>
        <dbReference type="EC" id="2.3.2.27"/>
    </reaction>
</comment>
<comment type="pathway">
    <text evidence="1">Protein modification; protein ubiquitination.</text>
</comment>
<dbReference type="PANTHER" id="PTHR22849">
    <property type="entry name" value="WDSAM1 PROTEIN"/>
    <property type="match status" value="1"/>
</dbReference>
<dbReference type="GO" id="GO:0016567">
    <property type="term" value="P:protein ubiquitination"/>
    <property type="evidence" value="ECO:0007669"/>
    <property type="project" value="UniProtKB-UniRule"/>
</dbReference>
<dbReference type="InterPro" id="IPR045185">
    <property type="entry name" value="PUB22/23/24-like"/>
</dbReference>
<protein>
    <recommendedName>
        <fullName evidence="1">U-box domain-containing protein</fullName>
        <ecNumber evidence="1">2.3.2.27</ecNumber>
    </recommendedName>
    <alternativeName>
        <fullName evidence="1">RING-type E3 ubiquitin transferase PUB</fullName>
    </alternativeName>
</protein>
<comment type="caution">
    <text evidence="2">The sequence shown here is derived from an EMBL/GenBank/DDBJ whole genome shotgun (WGS) entry which is preliminary data.</text>
</comment>